<dbReference type="EMBL" id="QMNG01000008">
    <property type="protein sequence ID" value="RLC37231.1"/>
    <property type="molecule type" value="Genomic_DNA"/>
</dbReference>
<feature type="domain" description="PRC-barrel" evidence="1">
    <location>
        <begin position="3"/>
        <end position="81"/>
    </location>
</feature>
<dbReference type="SUPFAM" id="SSF50346">
    <property type="entry name" value="PRC-barrel domain"/>
    <property type="match status" value="1"/>
</dbReference>
<evidence type="ECO:0000259" key="1">
    <source>
        <dbReference type="Pfam" id="PF05239"/>
    </source>
</evidence>
<organism evidence="2 3">
    <name type="scientific">candidate division Kazan bacterium</name>
    <dbReference type="NCBI Taxonomy" id="2202143"/>
    <lineage>
        <taxon>Bacteria</taxon>
        <taxon>Bacteria division Kazan-3B-28</taxon>
    </lineage>
</organism>
<protein>
    <recommendedName>
        <fullName evidence="1">PRC-barrel domain-containing protein</fullName>
    </recommendedName>
</protein>
<dbReference type="Pfam" id="PF05239">
    <property type="entry name" value="PRC"/>
    <property type="match status" value="1"/>
</dbReference>
<evidence type="ECO:0000313" key="2">
    <source>
        <dbReference type="EMBL" id="RLC37231.1"/>
    </source>
</evidence>
<dbReference type="AlphaFoldDB" id="A0A420ZCQ0"/>
<proteinExistence type="predicted"/>
<comment type="caution">
    <text evidence="2">The sequence shown here is derived from an EMBL/GenBank/DDBJ whole genome shotgun (WGS) entry which is preliminary data.</text>
</comment>
<dbReference type="InterPro" id="IPR027275">
    <property type="entry name" value="PRC-brl_dom"/>
</dbReference>
<gene>
    <name evidence="2" type="ORF">DRH29_02605</name>
</gene>
<reference evidence="2 3" key="1">
    <citation type="submission" date="2018-06" db="EMBL/GenBank/DDBJ databases">
        <title>Extensive metabolic versatility and redundancy in microbially diverse, dynamic hydrothermal sediments.</title>
        <authorList>
            <person name="Dombrowski N."/>
            <person name="Teske A."/>
            <person name="Baker B.J."/>
        </authorList>
    </citation>
    <scope>NUCLEOTIDE SEQUENCE [LARGE SCALE GENOMIC DNA]</scope>
    <source>
        <strain evidence="2">B79_G16</strain>
    </source>
</reference>
<dbReference type="InterPro" id="IPR011033">
    <property type="entry name" value="PRC_barrel-like_sf"/>
</dbReference>
<accession>A0A420ZCQ0</accession>
<dbReference type="Proteomes" id="UP000281261">
    <property type="component" value="Unassembled WGS sequence"/>
</dbReference>
<dbReference type="Gene3D" id="2.30.30.240">
    <property type="entry name" value="PRC-barrel domain"/>
    <property type="match status" value="1"/>
</dbReference>
<sequence length="86" mass="9498">MEERIRSKKLIGKILISEETGKKFGVIGDIDYVIESGELINLVLAEATPHTTSLNLQADEKNRLLIPFSAVKSVGDFVIVSEKDII</sequence>
<name>A0A420ZCQ0_UNCK3</name>
<evidence type="ECO:0000313" key="3">
    <source>
        <dbReference type="Proteomes" id="UP000281261"/>
    </source>
</evidence>